<evidence type="ECO:0000256" key="4">
    <source>
        <dbReference type="ARBA" id="ARBA00021581"/>
    </source>
</evidence>
<evidence type="ECO:0000256" key="2">
    <source>
        <dbReference type="ARBA" id="ARBA00010621"/>
    </source>
</evidence>
<comment type="caution">
    <text evidence="15">The sequence shown here is derived from an EMBL/GenBank/DDBJ whole genome shotgun (WGS) entry which is preliminary data.</text>
</comment>
<evidence type="ECO:0000256" key="12">
    <source>
        <dbReference type="ARBA" id="ARBA00032932"/>
    </source>
</evidence>
<dbReference type="GO" id="GO:0050380">
    <property type="term" value="F:undecaprenyl-diphosphatase activity"/>
    <property type="evidence" value="ECO:0007669"/>
    <property type="project" value="UniProtKB-UniRule"/>
</dbReference>
<dbReference type="GO" id="GO:0005886">
    <property type="term" value="C:plasma membrane"/>
    <property type="evidence" value="ECO:0007669"/>
    <property type="project" value="UniProtKB-SubCell"/>
</dbReference>
<keyword evidence="10 14" id="KW-0046">Antibiotic resistance</keyword>
<evidence type="ECO:0000256" key="6">
    <source>
        <dbReference type="ARBA" id="ARBA00022692"/>
    </source>
</evidence>
<dbReference type="EC" id="3.6.1.27" evidence="3 14"/>
<comment type="subcellular location">
    <subcellularLocation>
        <location evidence="1 14">Cell membrane</location>
        <topology evidence="1 14">Multi-pass membrane protein</topology>
    </subcellularLocation>
</comment>
<keyword evidence="7 14" id="KW-0378">Hydrolase</keyword>
<feature type="transmembrane region" description="Helical" evidence="14">
    <location>
        <begin position="186"/>
        <end position="206"/>
    </location>
</feature>
<keyword evidence="14" id="KW-0961">Cell wall biogenesis/degradation</keyword>
<name>A0A933IE20_UNCT6</name>
<sequence>MSIFQALILGLIQGLTEFLPVSSSGHLALAEKLFGLQGNNLRFEVFVHLGTLLSVVIYFRIKIGKLIKSIFKGRMYYQKGWCFTDDNLRLSLLLMLATIPAAFIGYKFDDVIEQAFASPIAVSVFLLVTGTILFLTCLVKSHEGKINWWRALVIGLAQAVAILPGVSRSGSTISAGIFTKMNQEKAAEFSFLLSIPIILGAGVVKLKDMLETGLLSSELVLLMVGAVTAAISGYWAIKVLLQIVKKGRLEYFAYYCWAAGLAGLVWFVMVK</sequence>
<dbReference type="Pfam" id="PF02673">
    <property type="entry name" value="BacA"/>
    <property type="match status" value="1"/>
</dbReference>
<feature type="transmembrane region" description="Helical" evidence="14">
    <location>
        <begin position="252"/>
        <end position="270"/>
    </location>
</feature>
<evidence type="ECO:0000256" key="11">
    <source>
        <dbReference type="ARBA" id="ARBA00032707"/>
    </source>
</evidence>
<evidence type="ECO:0000256" key="10">
    <source>
        <dbReference type="ARBA" id="ARBA00023251"/>
    </source>
</evidence>
<evidence type="ECO:0000256" key="5">
    <source>
        <dbReference type="ARBA" id="ARBA00022475"/>
    </source>
</evidence>
<gene>
    <name evidence="14" type="primary">uppP</name>
    <name evidence="15" type="ORF">HY768_05910</name>
</gene>
<evidence type="ECO:0000313" key="16">
    <source>
        <dbReference type="Proteomes" id="UP000736328"/>
    </source>
</evidence>
<dbReference type="PANTHER" id="PTHR30622">
    <property type="entry name" value="UNDECAPRENYL-DIPHOSPHATASE"/>
    <property type="match status" value="1"/>
</dbReference>
<keyword evidence="5 14" id="KW-1003">Cell membrane</keyword>
<keyword evidence="14" id="KW-0133">Cell shape</keyword>
<proteinExistence type="inferred from homology"/>
<evidence type="ECO:0000313" key="15">
    <source>
        <dbReference type="EMBL" id="MBI4726743.1"/>
    </source>
</evidence>
<feature type="transmembrane region" description="Helical" evidence="14">
    <location>
        <begin position="120"/>
        <end position="139"/>
    </location>
</feature>
<keyword evidence="9 14" id="KW-0472">Membrane</keyword>
<accession>A0A933IE20</accession>
<keyword evidence="14" id="KW-0573">Peptidoglycan synthesis</keyword>
<comment type="similarity">
    <text evidence="2 14">Belongs to the UppP family.</text>
</comment>
<feature type="transmembrane region" description="Helical" evidence="14">
    <location>
        <begin position="88"/>
        <end position="108"/>
    </location>
</feature>
<evidence type="ECO:0000256" key="13">
    <source>
        <dbReference type="ARBA" id="ARBA00047594"/>
    </source>
</evidence>
<dbReference type="PANTHER" id="PTHR30622:SF2">
    <property type="entry name" value="UNDECAPRENYL-DIPHOSPHATASE"/>
    <property type="match status" value="1"/>
</dbReference>
<dbReference type="EMBL" id="JACQXR010000077">
    <property type="protein sequence ID" value="MBI4726743.1"/>
    <property type="molecule type" value="Genomic_DNA"/>
</dbReference>
<protein>
    <recommendedName>
        <fullName evidence="4 14">Undecaprenyl-diphosphatase</fullName>
        <ecNumber evidence="3 14">3.6.1.27</ecNumber>
    </recommendedName>
    <alternativeName>
        <fullName evidence="12 14">Bacitracin resistance protein</fullName>
    </alternativeName>
    <alternativeName>
        <fullName evidence="11 14">Undecaprenyl pyrophosphate phosphatase</fullName>
    </alternativeName>
</protein>
<keyword evidence="6 14" id="KW-0812">Transmembrane</keyword>
<evidence type="ECO:0000256" key="3">
    <source>
        <dbReference type="ARBA" id="ARBA00012374"/>
    </source>
</evidence>
<comment type="miscellaneous">
    <text evidence="14">Bacitracin is thought to be involved in the inhibition of peptidoglycan synthesis by sequestering undecaprenyl diphosphate, thereby reducing the pool of lipid carrier available.</text>
</comment>
<dbReference type="AlphaFoldDB" id="A0A933IE20"/>
<evidence type="ECO:0000256" key="8">
    <source>
        <dbReference type="ARBA" id="ARBA00022989"/>
    </source>
</evidence>
<reference evidence="15" key="1">
    <citation type="submission" date="2020-07" db="EMBL/GenBank/DDBJ databases">
        <title>Huge and variable diversity of episymbiotic CPR bacteria and DPANN archaea in groundwater ecosystems.</title>
        <authorList>
            <person name="He C.Y."/>
            <person name="Keren R."/>
            <person name="Whittaker M."/>
            <person name="Farag I.F."/>
            <person name="Doudna J."/>
            <person name="Cate J.H.D."/>
            <person name="Banfield J.F."/>
        </authorList>
    </citation>
    <scope>NUCLEOTIDE SEQUENCE</scope>
    <source>
        <strain evidence="15">NC_groundwater_1520_Pr4_B-0.1um_53_5</strain>
    </source>
</reference>
<evidence type="ECO:0000256" key="1">
    <source>
        <dbReference type="ARBA" id="ARBA00004651"/>
    </source>
</evidence>
<keyword evidence="8 14" id="KW-1133">Transmembrane helix</keyword>
<evidence type="ECO:0000256" key="7">
    <source>
        <dbReference type="ARBA" id="ARBA00022801"/>
    </source>
</evidence>
<organism evidence="15 16">
    <name type="scientific">candidate division TA06 bacterium</name>
    <dbReference type="NCBI Taxonomy" id="2250710"/>
    <lineage>
        <taxon>Bacteria</taxon>
        <taxon>Bacteria division TA06</taxon>
    </lineage>
</organism>
<evidence type="ECO:0000256" key="9">
    <source>
        <dbReference type="ARBA" id="ARBA00023136"/>
    </source>
</evidence>
<dbReference type="InterPro" id="IPR003824">
    <property type="entry name" value="UppP"/>
</dbReference>
<evidence type="ECO:0000256" key="14">
    <source>
        <dbReference type="HAMAP-Rule" id="MF_01006"/>
    </source>
</evidence>
<dbReference type="GO" id="GO:0008360">
    <property type="term" value="P:regulation of cell shape"/>
    <property type="evidence" value="ECO:0007669"/>
    <property type="project" value="UniProtKB-KW"/>
</dbReference>
<dbReference type="GO" id="GO:0009252">
    <property type="term" value="P:peptidoglycan biosynthetic process"/>
    <property type="evidence" value="ECO:0007669"/>
    <property type="project" value="UniProtKB-KW"/>
</dbReference>
<dbReference type="Proteomes" id="UP000736328">
    <property type="component" value="Unassembled WGS sequence"/>
</dbReference>
<dbReference type="GO" id="GO:0071555">
    <property type="term" value="P:cell wall organization"/>
    <property type="evidence" value="ECO:0007669"/>
    <property type="project" value="UniProtKB-KW"/>
</dbReference>
<dbReference type="GO" id="GO:0046677">
    <property type="term" value="P:response to antibiotic"/>
    <property type="evidence" value="ECO:0007669"/>
    <property type="project" value="UniProtKB-UniRule"/>
</dbReference>
<dbReference type="HAMAP" id="MF_01006">
    <property type="entry name" value="Undec_diphosphatase"/>
    <property type="match status" value="1"/>
</dbReference>
<comment type="catalytic activity">
    <reaction evidence="13 14">
        <text>di-trans,octa-cis-undecaprenyl diphosphate + H2O = di-trans,octa-cis-undecaprenyl phosphate + phosphate + H(+)</text>
        <dbReference type="Rhea" id="RHEA:28094"/>
        <dbReference type="ChEBI" id="CHEBI:15377"/>
        <dbReference type="ChEBI" id="CHEBI:15378"/>
        <dbReference type="ChEBI" id="CHEBI:43474"/>
        <dbReference type="ChEBI" id="CHEBI:58405"/>
        <dbReference type="ChEBI" id="CHEBI:60392"/>
        <dbReference type="EC" id="3.6.1.27"/>
    </reaction>
</comment>
<feature type="transmembrane region" description="Helical" evidence="14">
    <location>
        <begin position="218"/>
        <end position="237"/>
    </location>
</feature>
<comment type="function">
    <text evidence="14">Catalyzes the dephosphorylation of undecaprenyl diphosphate (UPP). Confers resistance to bacitracin.</text>
</comment>
<feature type="transmembrane region" description="Helical" evidence="14">
    <location>
        <begin position="46"/>
        <end position="67"/>
    </location>
</feature>